<dbReference type="EMBL" id="CAMAPE010000038">
    <property type="protein sequence ID" value="CAH9101319.1"/>
    <property type="molecule type" value="Genomic_DNA"/>
</dbReference>
<reference evidence="4" key="1">
    <citation type="submission" date="2022-07" db="EMBL/GenBank/DDBJ databases">
        <authorList>
            <person name="Macas J."/>
            <person name="Novak P."/>
            <person name="Neumann P."/>
        </authorList>
    </citation>
    <scope>NUCLEOTIDE SEQUENCE</scope>
</reference>
<feature type="transmembrane region" description="Helical" evidence="3">
    <location>
        <begin position="62"/>
        <end position="84"/>
    </location>
</feature>
<organism evidence="4 5">
    <name type="scientific">Cuscuta europaea</name>
    <name type="common">European dodder</name>
    <dbReference type="NCBI Taxonomy" id="41803"/>
    <lineage>
        <taxon>Eukaryota</taxon>
        <taxon>Viridiplantae</taxon>
        <taxon>Streptophyta</taxon>
        <taxon>Embryophyta</taxon>
        <taxon>Tracheophyta</taxon>
        <taxon>Spermatophyta</taxon>
        <taxon>Magnoliopsida</taxon>
        <taxon>eudicotyledons</taxon>
        <taxon>Gunneridae</taxon>
        <taxon>Pentapetalae</taxon>
        <taxon>asterids</taxon>
        <taxon>lamiids</taxon>
        <taxon>Solanales</taxon>
        <taxon>Convolvulaceae</taxon>
        <taxon>Cuscuteae</taxon>
        <taxon>Cuscuta</taxon>
        <taxon>Cuscuta subgen. Cuscuta</taxon>
    </lineage>
</organism>
<evidence type="ECO:0000313" key="5">
    <source>
        <dbReference type="Proteomes" id="UP001152484"/>
    </source>
</evidence>
<proteinExistence type="predicted"/>
<feature type="coiled-coil region" evidence="1">
    <location>
        <begin position="122"/>
        <end position="149"/>
    </location>
</feature>
<dbReference type="AlphaFoldDB" id="A0A9P1EEV2"/>
<evidence type="ECO:0000313" key="4">
    <source>
        <dbReference type="EMBL" id="CAH9101319.1"/>
    </source>
</evidence>
<evidence type="ECO:0000256" key="2">
    <source>
        <dbReference type="SAM" id="MobiDB-lite"/>
    </source>
</evidence>
<feature type="region of interest" description="Disordered" evidence="2">
    <location>
        <begin position="274"/>
        <end position="294"/>
    </location>
</feature>
<comment type="caution">
    <text evidence="4">The sequence shown here is derived from an EMBL/GenBank/DDBJ whole genome shotgun (WGS) entry which is preliminary data.</text>
</comment>
<protein>
    <submittedName>
        <fullName evidence="4">Uncharacterized protein</fullName>
    </submittedName>
</protein>
<dbReference type="Proteomes" id="UP001152484">
    <property type="component" value="Unassembled WGS sequence"/>
</dbReference>
<accession>A0A9P1EEV2</accession>
<keyword evidence="3" id="KW-1133">Transmembrane helix</keyword>
<dbReference type="OrthoDB" id="1324408at2759"/>
<keyword evidence="3" id="KW-0472">Membrane</keyword>
<name>A0A9P1EEV2_CUSEU</name>
<keyword evidence="3" id="KW-0812">Transmembrane</keyword>
<evidence type="ECO:0000256" key="1">
    <source>
        <dbReference type="SAM" id="Coils"/>
    </source>
</evidence>
<keyword evidence="5" id="KW-1185">Reference proteome</keyword>
<evidence type="ECO:0000256" key="3">
    <source>
        <dbReference type="SAM" id="Phobius"/>
    </source>
</evidence>
<sequence>MNIASSKSKYNYSLQLERGGGGGGCPASRIWSTTAFMNGFTLSTLAVEDTEECIALTALKVYYIPSLFLFLFFPDCAFTLSLLFNQVQMGIYSLLLREARLAKERDLIVAKENAEHASSSAIQAAEADRKKMEAEVRELRVKMASLLDHISAAEAAQVKFQEAPSQIPNGLVEMMVDLSAVRESFKSSEEFLALKEEYALEQLHVVFGRHLAKLGGEERQKEGVRMLDQHPVTKWWVDTLAQEVYGAGCQHMLQLILPLLEKLLGQPVQPSDFSGLHPDQKMQAGFGDGDCPGY</sequence>
<gene>
    <name evidence="4" type="ORF">CEURO_LOCUS15324</name>
</gene>
<keyword evidence="1" id="KW-0175">Coiled coil</keyword>